<dbReference type="Gene3D" id="3.10.50.40">
    <property type="match status" value="1"/>
</dbReference>
<dbReference type="SUPFAM" id="SSF54534">
    <property type="entry name" value="FKBP-like"/>
    <property type="match status" value="1"/>
</dbReference>
<comment type="catalytic activity">
    <reaction evidence="1 9 10">
        <text>[protein]-peptidylproline (omega=180) = [protein]-peptidylproline (omega=0)</text>
        <dbReference type="Rhea" id="RHEA:16237"/>
        <dbReference type="Rhea" id="RHEA-COMP:10747"/>
        <dbReference type="Rhea" id="RHEA-COMP:10748"/>
        <dbReference type="ChEBI" id="CHEBI:83833"/>
        <dbReference type="ChEBI" id="CHEBI:83834"/>
        <dbReference type="EC" id="5.2.1.8"/>
    </reaction>
</comment>
<evidence type="ECO:0000313" key="13">
    <source>
        <dbReference type="Proteomes" id="UP000002710"/>
    </source>
</evidence>
<proteinExistence type="inferred from homology"/>
<evidence type="ECO:0000256" key="2">
    <source>
        <dbReference type="ARBA" id="ARBA00004496"/>
    </source>
</evidence>
<keyword evidence="6" id="KW-0143">Chaperone</keyword>
<dbReference type="STRING" id="207559.Dde_2668"/>
<evidence type="ECO:0000313" key="12">
    <source>
        <dbReference type="EMBL" id="ABB39464.1"/>
    </source>
</evidence>
<protein>
    <recommendedName>
        <fullName evidence="10">Peptidyl-prolyl cis-trans isomerase</fullName>
        <ecNumber evidence="10">5.2.1.8</ecNumber>
    </recommendedName>
</protein>
<evidence type="ECO:0000256" key="8">
    <source>
        <dbReference type="ARBA" id="ARBA00037071"/>
    </source>
</evidence>
<sequence length="140" mass="15225">MAIKNGDTVRVHYTGTLDDGTVFDSSRDREPLEFTMGEGMLIPGFEAALMGLAAGDTTKTTIQPEDAYGEPNDELILAVAREQVPDHITPEVGLMLQVQTEEGMMDVTITDVTDEQVVLDANHPLAGESLTFEIEVMEVL</sequence>
<dbReference type="PANTHER" id="PTHR47861:SF3">
    <property type="entry name" value="FKBP-TYPE PEPTIDYL-PROLYL CIS-TRANS ISOMERASE SLYD"/>
    <property type="match status" value="1"/>
</dbReference>
<dbReference type="KEGG" id="dde:Dde_2668"/>
<evidence type="ECO:0000256" key="4">
    <source>
        <dbReference type="ARBA" id="ARBA00022490"/>
    </source>
</evidence>
<dbReference type="Proteomes" id="UP000002710">
    <property type="component" value="Chromosome"/>
</dbReference>
<evidence type="ECO:0000256" key="5">
    <source>
        <dbReference type="ARBA" id="ARBA00023110"/>
    </source>
</evidence>
<keyword evidence="4" id="KW-0963">Cytoplasm</keyword>
<dbReference type="GO" id="GO:0005737">
    <property type="term" value="C:cytoplasm"/>
    <property type="evidence" value="ECO:0007669"/>
    <property type="project" value="UniProtKB-SubCell"/>
</dbReference>
<evidence type="ECO:0000256" key="6">
    <source>
        <dbReference type="ARBA" id="ARBA00023186"/>
    </source>
</evidence>
<dbReference type="EMBL" id="CP000112">
    <property type="protein sequence ID" value="ABB39464.1"/>
    <property type="molecule type" value="Genomic_DNA"/>
</dbReference>
<evidence type="ECO:0000259" key="11">
    <source>
        <dbReference type="PROSITE" id="PS50059"/>
    </source>
</evidence>
<evidence type="ECO:0000256" key="10">
    <source>
        <dbReference type="RuleBase" id="RU003915"/>
    </source>
</evidence>
<dbReference type="AlphaFoldDB" id="Q30XY2"/>
<comment type="similarity">
    <text evidence="3 10">Belongs to the FKBP-type PPIase family.</text>
</comment>
<dbReference type="HOGENOM" id="CLU_098197_2_1_7"/>
<evidence type="ECO:0000256" key="7">
    <source>
        <dbReference type="ARBA" id="ARBA00023235"/>
    </source>
</evidence>
<feature type="domain" description="PPIase FKBP-type" evidence="11">
    <location>
        <begin position="6"/>
        <end position="104"/>
    </location>
</feature>
<dbReference type="GO" id="GO:0003755">
    <property type="term" value="F:peptidyl-prolyl cis-trans isomerase activity"/>
    <property type="evidence" value="ECO:0007669"/>
    <property type="project" value="UniProtKB-UniRule"/>
</dbReference>
<keyword evidence="5 9" id="KW-0697">Rotamase</keyword>
<gene>
    <name evidence="12" type="ordered locus">Dde_2668</name>
</gene>
<dbReference type="EC" id="5.2.1.8" evidence="10"/>
<keyword evidence="13" id="KW-1185">Reference proteome</keyword>
<comment type="function">
    <text evidence="8">Also involved in hydrogenase metallocenter assembly, probably by participating in the nickel insertion step. This function in hydrogenase biosynthesis requires chaperone activity and the presence of the metal-binding domain, but not PPIase activity.</text>
</comment>
<dbReference type="GO" id="GO:0042026">
    <property type="term" value="P:protein refolding"/>
    <property type="evidence" value="ECO:0007669"/>
    <property type="project" value="UniProtKB-ARBA"/>
</dbReference>
<accession>Q30XY2</accession>
<evidence type="ECO:0000256" key="9">
    <source>
        <dbReference type="PROSITE-ProRule" id="PRU00277"/>
    </source>
</evidence>
<dbReference type="Pfam" id="PF00254">
    <property type="entry name" value="FKBP_C"/>
    <property type="match status" value="1"/>
</dbReference>
<organism evidence="12 13">
    <name type="scientific">Oleidesulfovibrio alaskensis (strain ATCC BAA-1058 / DSM 17464 / G20)</name>
    <name type="common">Desulfovibrio alaskensis</name>
    <dbReference type="NCBI Taxonomy" id="207559"/>
    <lineage>
        <taxon>Bacteria</taxon>
        <taxon>Pseudomonadati</taxon>
        <taxon>Thermodesulfobacteriota</taxon>
        <taxon>Desulfovibrionia</taxon>
        <taxon>Desulfovibrionales</taxon>
        <taxon>Desulfovibrionaceae</taxon>
        <taxon>Oleidesulfovibrio</taxon>
    </lineage>
</organism>
<keyword evidence="7 9" id="KW-0413">Isomerase</keyword>
<reference evidence="12 13" key="1">
    <citation type="journal article" date="2011" name="J. Bacteriol.">
        <title>Complete genome sequence and updated annotation of Desulfovibrio alaskensis G20.</title>
        <authorList>
            <person name="Hauser L.J."/>
            <person name="Land M.L."/>
            <person name="Brown S.D."/>
            <person name="Larimer F."/>
            <person name="Keller K.L."/>
            <person name="Rapp-Giles B.J."/>
            <person name="Price M.N."/>
            <person name="Lin M."/>
            <person name="Bruce D.C."/>
            <person name="Detter J.C."/>
            <person name="Tapia R."/>
            <person name="Han C.S."/>
            <person name="Goodwin L.A."/>
            <person name="Cheng J.F."/>
            <person name="Pitluck S."/>
            <person name="Copeland A."/>
            <person name="Lucas S."/>
            <person name="Nolan M."/>
            <person name="Lapidus A.L."/>
            <person name="Palumbo A.V."/>
            <person name="Wall J.D."/>
        </authorList>
    </citation>
    <scope>NUCLEOTIDE SEQUENCE [LARGE SCALE GENOMIC DNA]</scope>
    <source>
        <strain evidence="13">ATCC BAA 1058 / DSM 17464 / G20</strain>
    </source>
</reference>
<dbReference type="PROSITE" id="PS50059">
    <property type="entry name" value="FKBP_PPIASE"/>
    <property type="match status" value="1"/>
</dbReference>
<dbReference type="eggNOG" id="COG1047">
    <property type="taxonomic scope" value="Bacteria"/>
</dbReference>
<comment type="subcellular location">
    <subcellularLocation>
        <location evidence="2">Cytoplasm</location>
    </subcellularLocation>
</comment>
<evidence type="ECO:0000256" key="1">
    <source>
        <dbReference type="ARBA" id="ARBA00000971"/>
    </source>
</evidence>
<dbReference type="RefSeq" id="WP_011368497.1">
    <property type="nucleotide sequence ID" value="NC_007519.1"/>
</dbReference>
<name>Q30XY2_OLEA2</name>
<dbReference type="InterPro" id="IPR001179">
    <property type="entry name" value="PPIase_FKBP_dom"/>
</dbReference>
<dbReference type="InterPro" id="IPR046357">
    <property type="entry name" value="PPIase_dom_sf"/>
</dbReference>
<evidence type="ECO:0000256" key="3">
    <source>
        <dbReference type="ARBA" id="ARBA00006577"/>
    </source>
</evidence>
<dbReference type="PANTHER" id="PTHR47861">
    <property type="entry name" value="FKBP-TYPE PEPTIDYL-PROLYL CIS-TRANS ISOMERASE SLYD"/>
    <property type="match status" value="1"/>
</dbReference>